<gene>
    <name evidence="1" type="ORF">TNCT_268731</name>
</gene>
<evidence type="ECO:0000313" key="1">
    <source>
        <dbReference type="EMBL" id="GFQ95841.1"/>
    </source>
</evidence>
<protein>
    <submittedName>
        <fullName evidence="1">Uncharacterized protein</fullName>
    </submittedName>
</protein>
<organism evidence="1 2">
    <name type="scientific">Trichonephila clavata</name>
    <name type="common">Joro spider</name>
    <name type="synonym">Nephila clavata</name>
    <dbReference type="NCBI Taxonomy" id="2740835"/>
    <lineage>
        <taxon>Eukaryota</taxon>
        <taxon>Metazoa</taxon>
        <taxon>Ecdysozoa</taxon>
        <taxon>Arthropoda</taxon>
        <taxon>Chelicerata</taxon>
        <taxon>Arachnida</taxon>
        <taxon>Araneae</taxon>
        <taxon>Araneomorphae</taxon>
        <taxon>Entelegynae</taxon>
        <taxon>Araneoidea</taxon>
        <taxon>Nephilidae</taxon>
        <taxon>Trichonephila</taxon>
    </lineage>
</organism>
<reference evidence="1" key="1">
    <citation type="submission" date="2020-07" db="EMBL/GenBank/DDBJ databases">
        <title>Multicomponent nature underlies the extraordinary mechanical properties of spider dragline silk.</title>
        <authorList>
            <person name="Kono N."/>
            <person name="Nakamura H."/>
            <person name="Mori M."/>
            <person name="Yoshida Y."/>
            <person name="Ohtoshi R."/>
            <person name="Malay A.D."/>
            <person name="Moran D.A.P."/>
            <person name="Tomita M."/>
            <person name="Numata K."/>
            <person name="Arakawa K."/>
        </authorList>
    </citation>
    <scope>NUCLEOTIDE SEQUENCE</scope>
</reference>
<dbReference type="AlphaFoldDB" id="A0A8X6L541"/>
<name>A0A8X6L541_TRICU</name>
<proteinExistence type="predicted"/>
<evidence type="ECO:0000313" key="2">
    <source>
        <dbReference type="Proteomes" id="UP000887116"/>
    </source>
</evidence>
<dbReference type="Proteomes" id="UP000887116">
    <property type="component" value="Unassembled WGS sequence"/>
</dbReference>
<dbReference type="EMBL" id="BMAO01014579">
    <property type="protein sequence ID" value="GFQ95841.1"/>
    <property type="molecule type" value="Genomic_DNA"/>
</dbReference>
<sequence length="90" mass="10243">MSFEHCGQGRQQSYQHVQFYDFICSVSLQRCSNPAVCSRLDSILVPIEVIGVVTHFERYRALQIYVNGEEIGIVSIRSGVAPRPWLKISQ</sequence>
<keyword evidence="2" id="KW-1185">Reference proteome</keyword>
<comment type="caution">
    <text evidence="1">The sequence shown here is derived from an EMBL/GenBank/DDBJ whole genome shotgun (WGS) entry which is preliminary data.</text>
</comment>
<accession>A0A8X6L541</accession>